<keyword evidence="2" id="KW-1185">Reference proteome</keyword>
<dbReference type="SUPFAM" id="SSF53756">
    <property type="entry name" value="UDP-Glycosyltransferase/glycogen phosphorylase"/>
    <property type="match status" value="1"/>
</dbReference>
<name>A0A3P5X0E3_9MICC</name>
<dbReference type="Proteomes" id="UP000280861">
    <property type="component" value="Unassembled WGS sequence"/>
</dbReference>
<dbReference type="AlphaFoldDB" id="A0A3P5X0E3"/>
<accession>A0A3P5X0E3</accession>
<keyword evidence="1" id="KW-0328">Glycosyltransferase</keyword>
<sequence>MTKAIVFMPGSRWQDVGGTDHQLATALAATLPVLWVDPPLPVHHGVRSAHRLTRASELSPVAPNITRLRSLSLPGFTRKNLAPLASRLLATAVRAAVGKLQLEPVATFVSSPIARFPAGLGGLNVLYVTDDWAAGAPLMGLDPALVDATLQANVHAADVTAAVSPDLAALIDQRLKPGQAATEVVANGCEVQAPSAAPREATAALVGQLNERLDMDILAALNRAGVPLLVIGPRTDRDPQTGRDLDEFLAAPNVTWLGRLPFAPTQDHLATVRVGLTPYGDTAFNRASFPLKTLDYLAAGLHVVATDLPAVRWLDTDLVAVGRGTEDYVQRVQAALASETSRAAEDARRTFAGHHSWQARARQFLDVIEGRVDHVEVRS</sequence>
<dbReference type="Gene3D" id="3.40.50.2000">
    <property type="entry name" value="Glycogen Phosphorylase B"/>
    <property type="match status" value="1"/>
</dbReference>
<dbReference type="EMBL" id="UXAU01000013">
    <property type="protein sequence ID" value="VDC21339.1"/>
    <property type="molecule type" value="Genomic_DNA"/>
</dbReference>
<proteinExistence type="predicted"/>
<dbReference type="GO" id="GO:0016757">
    <property type="term" value="F:glycosyltransferase activity"/>
    <property type="evidence" value="ECO:0007669"/>
    <property type="project" value="UniProtKB-KW"/>
</dbReference>
<dbReference type="Pfam" id="PF13692">
    <property type="entry name" value="Glyco_trans_1_4"/>
    <property type="match status" value="1"/>
</dbReference>
<organism evidence="1 2">
    <name type="scientific">Arthrobacter ulcerisalmonis</name>
    <dbReference type="NCBI Taxonomy" id="2483813"/>
    <lineage>
        <taxon>Bacteria</taxon>
        <taxon>Bacillati</taxon>
        <taxon>Actinomycetota</taxon>
        <taxon>Actinomycetes</taxon>
        <taxon>Micrococcales</taxon>
        <taxon>Micrococcaceae</taxon>
        <taxon>Arthrobacter</taxon>
    </lineage>
</organism>
<dbReference type="RefSeq" id="WP_124090712.1">
    <property type="nucleotide sequence ID" value="NZ_CBCRYA010000008.1"/>
</dbReference>
<evidence type="ECO:0000313" key="1">
    <source>
        <dbReference type="EMBL" id="VDC21339.1"/>
    </source>
</evidence>
<dbReference type="OrthoDB" id="9771846at2"/>
<gene>
    <name evidence="1" type="primary">tuaH</name>
    <name evidence="1" type="ORF">PSET11_00701</name>
</gene>
<evidence type="ECO:0000313" key="2">
    <source>
        <dbReference type="Proteomes" id="UP000280861"/>
    </source>
</evidence>
<dbReference type="EC" id="2.4.-.-" evidence="1"/>
<protein>
    <submittedName>
        <fullName evidence="1">Teichuronic acid biosynthesis glycosyltransferase TuaH</fullName>
        <ecNumber evidence="1">2.4.-.-</ecNumber>
    </submittedName>
</protein>
<reference evidence="1 2" key="1">
    <citation type="submission" date="2018-11" db="EMBL/GenBank/DDBJ databases">
        <authorList>
            <person name="Criscuolo A."/>
        </authorList>
    </citation>
    <scope>NUCLEOTIDE SEQUENCE [LARGE SCALE GENOMIC DNA]</scope>
    <source>
        <strain evidence="1">AT11b</strain>
    </source>
</reference>
<keyword evidence="1" id="KW-0808">Transferase</keyword>